<sequence>MAATLKPEVARKYTAPHGVRRVILADGREVNLATLTLKEANAYAKSGNFPYLALKTKKGA</sequence>
<organism evidence="1 2">
    <name type="scientific">Nibribacter ruber</name>
    <dbReference type="NCBI Taxonomy" id="2698458"/>
    <lineage>
        <taxon>Bacteria</taxon>
        <taxon>Pseudomonadati</taxon>
        <taxon>Bacteroidota</taxon>
        <taxon>Cytophagia</taxon>
        <taxon>Cytophagales</taxon>
        <taxon>Hymenobacteraceae</taxon>
        <taxon>Nibribacter</taxon>
    </lineage>
</organism>
<protein>
    <submittedName>
        <fullName evidence="1">Uncharacterized protein</fullName>
    </submittedName>
</protein>
<evidence type="ECO:0000313" key="2">
    <source>
        <dbReference type="Proteomes" id="UP000464214"/>
    </source>
</evidence>
<dbReference type="Proteomes" id="UP000464214">
    <property type="component" value="Chromosome"/>
</dbReference>
<dbReference type="RefSeq" id="WP_160690800.1">
    <property type="nucleotide sequence ID" value="NZ_CP047897.1"/>
</dbReference>
<proteinExistence type="predicted"/>
<name>A0A6P1NYW4_9BACT</name>
<dbReference type="KEGG" id="nib:GU926_08210"/>
<dbReference type="EMBL" id="CP047897">
    <property type="protein sequence ID" value="QHL87419.1"/>
    <property type="molecule type" value="Genomic_DNA"/>
</dbReference>
<evidence type="ECO:0000313" key="1">
    <source>
        <dbReference type="EMBL" id="QHL87419.1"/>
    </source>
</evidence>
<dbReference type="AlphaFoldDB" id="A0A6P1NYW4"/>
<gene>
    <name evidence="1" type="ORF">GU926_08210</name>
</gene>
<accession>A0A6P1NYW4</accession>
<keyword evidence="2" id="KW-1185">Reference proteome</keyword>
<reference evidence="1 2" key="1">
    <citation type="submission" date="2020-01" db="EMBL/GenBank/DDBJ databases">
        <authorList>
            <person name="Kim M."/>
        </authorList>
    </citation>
    <scope>NUCLEOTIDE SEQUENCE [LARGE SCALE GENOMIC DNA]</scope>
    <source>
        <strain evidence="1 2">BT10</strain>
    </source>
</reference>